<proteinExistence type="predicted"/>
<gene>
    <name evidence="3" type="ORF">C2L65_08795</name>
</gene>
<organism evidence="3 4">
    <name type="scientific">Paraburkholderia terrae</name>
    <dbReference type="NCBI Taxonomy" id="311230"/>
    <lineage>
        <taxon>Bacteria</taxon>
        <taxon>Pseudomonadati</taxon>
        <taxon>Pseudomonadota</taxon>
        <taxon>Betaproteobacteria</taxon>
        <taxon>Burkholderiales</taxon>
        <taxon>Burkholderiaceae</taxon>
        <taxon>Paraburkholderia</taxon>
    </lineage>
</organism>
<evidence type="ECO:0000259" key="2">
    <source>
        <dbReference type="Pfam" id="PF13490"/>
    </source>
</evidence>
<dbReference type="Pfam" id="PF13490">
    <property type="entry name" value="zf-HC2"/>
    <property type="match status" value="1"/>
</dbReference>
<accession>A0A2I8EJS9</accession>
<dbReference type="AlphaFoldDB" id="A0A2I8EJS9"/>
<reference evidence="3 4" key="1">
    <citation type="submission" date="2018-01" db="EMBL/GenBank/DDBJ databases">
        <title>Species boundaries and ecological features among Paraburkholderia terrae DSMZ17804T, P. hospita DSMZ17164T and P. caribensis DSMZ13236T.</title>
        <authorList>
            <person name="Pratama A.A."/>
        </authorList>
    </citation>
    <scope>NUCLEOTIDE SEQUENCE [LARGE SCALE GENOMIC DNA]</scope>
    <source>
        <strain evidence="3 4">DSM 17804</strain>
    </source>
</reference>
<protein>
    <submittedName>
        <fullName evidence="3">Anti-sigma factor</fullName>
    </submittedName>
</protein>
<dbReference type="RefSeq" id="WP_042310188.1">
    <property type="nucleotide sequence ID" value="NZ_CP026111.1"/>
</dbReference>
<dbReference type="Gene3D" id="1.10.10.1320">
    <property type="entry name" value="Anti-sigma factor, zinc-finger domain"/>
    <property type="match status" value="1"/>
</dbReference>
<evidence type="ECO:0000313" key="3">
    <source>
        <dbReference type="EMBL" id="AUT59678.1"/>
    </source>
</evidence>
<dbReference type="Proteomes" id="UP000243502">
    <property type="component" value="Chromosome 1"/>
</dbReference>
<dbReference type="EMBL" id="CP026111">
    <property type="protein sequence ID" value="AUT59678.1"/>
    <property type="molecule type" value="Genomic_DNA"/>
</dbReference>
<sequence>MDCNEARPLLDANADHELTPPQSRDVQRHIESCEACRRESEMVRAMKGAVRSANYYRAPDELRAKIMAALPPTELAASQGAVRDSEMRPEPRARQRKGWFDWVRLPQLPQLPKGGGFGPLAGEGASGAMSGGGWHTGAAWRGGLALAFCALVAAGIAVSLHRTGEPMPLVDEVVASHVRAQLSGHDIDVVSTDQHTVKPWFNGKLDYAPPVEDLSASGFPLAGGRLDYVGHRRVAVLTYRHAKHVIDVYVFPEDDRAAGKPGAPLIQDGYAVARWRDEGMMWWAVTDAAPESLTALQAALTARLHGAEPGAPYSGS</sequence>
<dbReference type="KEGG" id="pter:C2L65_08795"/>
<dbReference type="InterPro" id="IPR041916">
    <property type="entry name" value="Anti_sigma_zinc_sf"/>
</dbReference>
<evidence type="ECO:0000313" key="4">
    <source>
        <dbReference type="Proteomes" id="UP000243502"/>
    </source>
</evidence>
<dbReference type="InterPro" id="IPR027383">
    <property type="entry name" value="Znf_put"/>
</dbReference>
<feature type="domain" description="Putative zinc-finger" evidence="2">
    <location>
        <begin position="3"/>
        <end position="37"/>
    </location>
</feature>
<feature type="region of interest" description="Disordered" evidence="1">
    <location>
        <begin position="1"/>
        <end position="26"/>
    </location>
</feature>
<dbReference type="OrthoDB" id="191790at2"/>
<name>A0A2I8EJS9_9BURK</name>
<evidence type="ECO:0000256" key="1">
    <source>
        <dbReference type="SAM" id="MobiDB-lite"/>
    </source>
</evidence>